<reference evidence="3" key="1">
    <citation type="submission" date="2017-09" db="EMBL/GenBank/DDBJ databases">
        <title>Depth-based differentiation of microbial function through sediment-hosted aquifers and enrichment of novel symbionts in the deep terrestrial subsurface.</title>
        <authorList>
            <person name="Probst A.J."/>
            <person name="Ladd B."/>
            <person name="Jarett J.K."/>
            <person name="Geller-Mcgrath D.E."/>
            <person name="Sieber C.M.K."/>
            <person name="Emerson J.B."/>
            <person name="Anantharaman K."/>
            <person name="Thomas B.C."/>
            <person name="Malmstrom R."/>
            <person name="Stieglmeier M."/>
            <person name="Klingl A."/>
            <person name="Woyke T."/>
            <person name="Ryan C.M."/>
            <person name="Banfield J.F."/>
        </authorList>
    </citation>
    <scope>NUCLEOTIDE SEQUENCE [LARGE SCALE GENOMIC DNA]</scope>
</reference>
<keyword evidence="1" id="KW-1133">Transmembrane helix</keyword>
<evidence type="ECO:0000256" key="1">
    <source>
        <dbReference type="SAM" id="Phobius"/>
    </source>
</evidence>
<feature type="transmembrane region" description="Helical" evidence="1">
    <location>
        <begin position="68"/>
        <end position="89"/>
    </location>
</feature>
<evidence type="ECO:0000313" key="3">
    <source>
        <dbReference type="Proteomes" id="UP000231436"/>
    </source>
</evidence>
<dbReference type="InterPro" id="IPR043993">
    <property type="entry name" value="T4SS_pilin"/>
</dbReference>
<dbReference type="Proteomes" id="UP000231436">
    <property type="component" value="Unassembled WGS sequence"/>
</dbReference>
<accession>A0A2M8LG82</accession>
<gene>
    <name evidence="2" type="ORF">COV05_04830</name>
</gene>
<organism evidence="2 3">
    <name type="scientific">Candidatus Uhrbacteria bacterium CG10_big_fil_rev_8_21_14_0_10_48_16</name>
    <dbReference type="NCBI Taxonomy" id="1975038"/>
    <lineage>
        <taxon>Bacteria</taxon>
        <taxon>Candidatus Uhriibacteriota</taxon>
    </lineage>
</organism>
<dbReference type="AlphaFoldDB" id="A0A2M8LG82"/>
<comment type="caution">
    <text evidence="2">The sequence shown here is derived from an EMBL/GenBank/DDBJ whole genome shotgun (WGS) entry which is preliminary data.</text>
</comment>
<protein>
    <submittedName>
        <fullName evidence="2">Uncharacterized protein</fullName>
    </submittedName>
</protein>
<feature type="transmembrane region" description="Helical" evidence="1">
    <location>
        <begin position="110"/>
        <end position="136"/>
    </location>
</feature>
<name>A0A2M8LG82_9BACT</name>
<dbReference type="EMBL" id="PFEU01000026">
    <property type="protein sequence ID" value="PJE76386.1"/>
    <property type="molecule type" value="Genomic_DNA"/>
</dbReference>
<keyword evidence="1" id="KW-0472">Membrane</keyword>
<keyword evidence="1" id="KW-0812">Transmembrane</keyword>
<feature type="transmembrane region" description="Helical" evidence="1">
    <location>
        <begin position="12"/>
        <end position="30"/>
    </location>
</feature>
<dbReference type="Pfam" id="PF18895">
    <property type="entry name" value="T4SS_pilin"/>
    <property type="match status" value="1"/>
</dbReference>
<sequence>MSNILSKKHIGYILGFAMALSFGAIALMGVHEVSAQALTADELFGGSTTGDEFASVAGLGEADLVDTIAQIIRIALGFLGVIAVVIILLGGFKWMTAGGNDEKVKDAKKLIFSGIIGLVIIISAYAIASFVISSIVTATSSSSTSTAE</sequence>
<proteinExistence type="predicted"/>
<evidence type="ECO:0000313" key="2">
    <source>
        <dbReference type="EMBL" id="PJE76386.1"/>
    </source>
</evidence>